<organism evidence="4 5">
    <name type="scientific">Talaromyces islandicus</name>
    <name type="common">Penicillium islandicum</name>
    <dbReference type="NCBI Taxonomy" id="28573"/>
    <lineage>
        <taxon>Eukaryota</taxon>
        <taxon>Fungi</taxon>
        <taxon>Dikarya</taxon>
        <taxon>Ascomycota</taxon>
        <taxon>Pezizomycotina</taxon>
        <taxon>Eurotiomycetes</taxon>
        <taxon>Eurotiomycetidae</taxon>
        <taxon>Eurotiales</taxon>
        <taxon>Trichocomaceae</taxon>
        <taxon>Talaromyces</taxon>
        <taxon>Talaromyces sect. Islandici</taxon>
    </lineage>
</organism>
<keyword evidence="5" id="KW-1185">Reference proteome</keyword>
<dbReference type="OMA" id="QWNIRET"/>
<evidence type="ECO:0000313" key="5">
    <source>
        <dbReference type="Proteomes" id="UP000054383"/>
    </source>
</evidence>
<protein>
    <submittedName>
        <fullName evidence="4">Uncharacterized protein</fullName>
    </submittedName>
</protein>
<dbReference type="OrthoDB" id="5425637at2759"/>
<proteinExistence type="predicted"/>
<feature type="region of interest" description="Disordered" evidence="1">
    <location>
        <begin position="116"/>
        <end position="156"/>
    </location>
</feature>
<dbReference type="EMBL" id="CVMT01000001">
    <property type="protein sequence ID" value="CRG84480.1"/>
    <property type="molecule type" value="Genomic_DNA"/>
</dbReference>
<evidence type="ECO:0000256" key="2">
    <source>
        <dbReference type="SAM" id="Phobius"/>
    </source>
</evidence>
<dbReference type="Proteomes" id="UP000054383">
    <property type="component" value="Unassembled WGS sequence"/>
</dbReference>
<sequence length="228" mass="25143">MTPTRSASTWMSMLLLMLSLMPQSRAQPDGSAPDYNDPLAQSNTATADSGSNGSMGNKTRELIIILSVVIGVVVLVSVTSSILYVVAQRRQWNIRETIYQSARRVTDAVKSPLTTIAPPNDVLRPQRSRSSRGMTRLTSPRAAEMRANQQRSQPDRFEEAHKMPWEWGGAAAAVAHQHDKKENFDLERGIELASTGNMKITVSTVDSNIRSDSSSKSGWRGIFALSRR</sequence>
<feature type="transmembrane region" description="Helical" evidence="2">
    <location>
        <begin position="62"/>
        <end position="86"/>
    </location>
</feature>
<evidence type="ECO:0000256" key="1">
    <source>
        <dbReference type="SAM" id="MobiDB-lite"/>
    </source>
</evidence>
<reference evidence="4 5" key="1">
    <citation type="submission" date="2015-04" db="EMBL/GenBank/DDBJ databases">
        <authorList>
            <person name="Syromyatnikov M.Y."/>
            <person name="Popov V.N."/>
        </authorList>
    </citation>
    <scope>NUCLEOTIDE SEQUENCE [LARGE SCALE GENOMIC DNA]</scope>
    <source>
        <strain evidence="4">WF-38-12</strain>
    </source>
</reference>
<gene>
    <name evidence="4" type="ORF">PISL3812_01761</name>
</gene>
<feature type="chain" id="PRO_5006711117" evidence="3">
    <location>
        <begin position="27"/>
        <end position="228"/>
    </location>
</feature>
<feature type="region of interest" description="Disordered" evidence="1">
    <location>
        <begin position="25"/>
        <end position="54"/>
    </location>
</feature>
<keyword evidence="3" id="KW-0732">Signal</keyword>
<evidence type="ECO:0000313" key="4">
    <source>
        <dbReference type="EMBL" id="CRG84480.1"/>
    </source>
</evidence>
<feature type="compositionally biased region" description="Polar residues" evidence="1">
    <location>
        <begin position="39"/>
        <end position="54"/>
    </location>
</feature>
<evidence type="ECO:0000256" key="3">
    <source>
        <dbReference type="SAM" id="SignalP"/>
    </source>
</evidence>
<name>A0A0U1LNM8_TALIS</name>
<keyword evidence="2" id="KW-1133">Transmembrane helix</keyword>
<accession>A0A0U1LNM8</accession>
<feature type="signal peptide" evidence="3">
    <location>
        <begin position="1"/>
        <end position="26"/>
    </location>
</feature>
<keyword evidence="2" id="KW-0812">Transmembrane</keyword>
<dbReference type="AlphaFoldDB" id="A0A0U1LNM8"/>
<keyword evidence="2" id="KW-0472">Membrane</keyword>